<dbReference type="EMBL" id="JANSLM010000001">
    <property type="protein sequence ID" value="MDT8835793.1"/>
    <property type="molecule type" value="Genomic_DNA"/>
</dbReference>
<comment type="caution">
    <text evidence="2">The sequence shown here is derived from an EMBL/GenBank/DDBJ whole genome shotgun (WGS) entry which is preliminary data.</text>
</comment>
<dbReference type="Gene3D" id="3.40.50.1010">
    <property type="entry name" value="5'-nuclease"/>
    <property type="match status" value="1"/>
</dbReference>
<reference evidence="2" key="1">
    <citation type="submission" date="2022-08" db="EMBL/GenBank/DDBJ databases">
        <authorList>
            <person name="Kim S.-J."/>
        </authorList>
    </citation>
    <scope>NUCLEOTIDE SEQUENCE</scope>
    <source>
        <strain evidence="2">KJ</strain>
    </source>
</reference>
<evidence type="ECO:0000313" key="3">
    <source>
        <dbReference type="Proteomes" id="UP001246473"/>
    </source>
</evidence>
<dbReference type="AlphaFoldDB" id="A0AAP5Q260"/>
<evidence type="ECO:0000259" key="1">
    <source>
        <dbReference type="Pfam" id="PF01850"/>
    </source>
</evidence>
<dbReference type="Pfam" id="PF01850">
    <property type="entry name" value="PIN"/>
    <property type="match status" value="1"/>
</dbReference>
<evidence type="ECO:0000313" key="2">
    <source>
        <dbReference type="EMBL" id="MDT8835793.1"/>
    </source>
</evidence>
<sequence length="70" mass="7486">MSAAVDAIFAEDFAGRLLGFDHDAADEYARIAVTRKNPGRPISQFDAMIAACARSRGAALATRNEGFLRA</sequence>
<dbReference type="SUPFAM" id="SSF88723">
    <property type="entry name" value="PIN domain-like"/>
    <property type="match status" value="1"/>
</dbReference>
<gene>
    <name evidence="2" type="ORF">ParKJ_00010</name>
</gene>
<dbReference type="InterPro" id="IPR029060">
    <property type="entry name" value="PIN-like_dom_sf"/>
</dbReference>
<proteinExistence type="predicted"/>
<accession>A0AAP5Q260</accession>
<dbReference type="InterPro" id="IPR002716">
    <property type="entry name" value="PIN_dom"/>
</dbReference>
<protein>
    <submittedName>
        <fullName evidence="2">PIN domain-containing protein</fullName>
    </submittedName>
</protein>
<dbReference type="Proteomes" id="UP001246473">
    <property type="component" value="Unassembled WGS sequence"/>
</dbReference>
<feature type="domain" description="PIN" evidence="1">
    <location>
        <begin position="14"/>
        <end position="69"/>
    </location>
</feature>
<dbReference type="RefSeq" id="WP_315696567.1">
    <property type="nucleotide sequence ID" value="NZ_JANSLM010000001.1"/>
</dbReference>
<name>A0AAP5Q260_9BURK</name>
<organism evidence="2 3">
    <name type="scientific">Paraburkholderia fungorum</name>
    <dbReference type="NCBI Taxonomy" id="134537"/>
    <lineage>
        <taxon>Bacteria</taxon>
        <taxon>Pseudomonadati</taxon>
        <taxon>Pseudomonadota</taxon>
        <taxon>Betaproteobacteria</taxon>
        <taxon>Burkholderiales</taxon>
        <taxon>Burkholderiaceae</taxon>
        <taxon>Paraburkholderia</taxon>
    </lineage>
</organism>